<protein>
    <submittedName>
        <fullName evidence="2">Sugar phosphate isomerase/epimerase</fullName>
    </submittedName>
</protein>
<dbReference type="EMBL" id="VIAQ01000019">
    <property type="protein sequence ID" value="TQD23951.1"/>
    <property type="molecule type" value="Genomic_DNA"/>
</dbReference>
<organism evidence="2 3">
    <name type="scientific">Methanolobus vulcani</name>
    <dbReference type="NCBI Taxonomy" id="38026"/>
    <lineage>
        <taxon>Archaea</taxon>
        <taxon>Methanobacteriati</taxon>
        <taxon>Methanobacteriota</taxon>
        <taxon>Stenosarchaea group</taxon>
        <taxon>Methanomicrobia</taxon>
        <taxon>Methanosarcinales</taxon>
        <taxon>Methanosarcinaceae</taxon>
        <taxon>Methanolobus</taxon>
    </lineage>
</organism>
<dbReference type="InterPro" id="IPR036237">
    <property type="entry name" value="Xyl_isomerase-like_sf"/>
</dbReference>
<dbReference type="GO" id="GO:0006281">
    <property type="term" value="P:DNA repair"/>
    <property type="evidence" value="ECO:0007669"/>
    <property type="project" value="InterPro"/>
</dbReference>
<dbReference type="RefSeq" id="WP_154810577.1">
    <property type="nucleotide sequence ID" value="NZ_VIAQ01000019.1"/>
</dbReference>
<dbReference type="Gene3D" id="3.20.20.150">
    <property type="entry name" value="Divalent-metal-dependent TIM barrel enzymes"/>
    <property type="match status" value="1"/>
</dbReference>
<keyword evidence="3" id="KW-1185">Reference proteome</keyword>
<dbReference type="AlphaFoldDB" id="A0A7Z8KMM8"/>
<dbReference type="PANTHER" id="PTHR12110:SF21">
    <property type="entry name" value="XYLOSE ISOMERASE-LIKE TIM BARREL DOMAIN-CONTAINING PROTEIN"/>
    <property type="match status" value="1"/>
</dbReference>
<dbReference type="Proteomes" id="UP000319335">
    <property type="component" value="Unassembled WGS sequence"/>
</dbReference>
<feature type="domain" description="Xylose isomerase-like TIM barrel" evidence="1">
    <location>
        <begin position="21"/>
        <end position="263"/>
    </location>
</feature>
<dbReference type="OrthoDB" id="59344at2157"/>
<comment type="caution">
    <text evidence="2">The sequence shown here is derived from an EMBL/GenBank/DDBJ whole genome shotgun (WGS) entry which is preliminary data.</text>
</comment>
<dbReference type="InterPro" id="IPR001719">
    <property type="entry name" value="AP_endonuc_2"/>
</dbReference>
<reference evidence="2 3" key="1">
    <citation type="submission" date="2019-06" db="EMBL/GenBank/DDBJ databases">
        <title>Draft genome sequence of Methanolobus vulcani B1d.</title>
        <authorList>
            <person name="Creighbaum A.J."/>
            <person name="Ticak T."/>
            <person name="Hariraju D."/>
            <person name="Arivett B.A."/>
            <person name="Ferguson D.J.Jr."/>
        </authorList>
    </citation>
    <scope>NUCLEOTIDE SEQUENCE [LARGE SCALE GENOMIC DNA]</scope>
    <source>
        <strain evidence="2 3">B1d</strain>
    </source>
</reference>
<dbReference type="InterPro" id="IPR050312">
    <property type="entry name" value="IolE/XylAMocC-like"/>
</dbReference>
<keyword evidence="2" id="KW-0413">Isomerase</keyword>
<accession>A0A7Z8KMM8</accession>
<evidence type="ECO:0000313" key="2">
    <source>
        <dbReference type="EMBL" id="TQD23951.1"/>
    </source>
</evidence>
<dbReference type="SMART" id="SM00518">
    <property type="entry name" value="AP2Ec"/>
    <property type="match status" value="1"/>
</dbReference>
<proteinExistence type="predicted"/>
<name>A0A7Z8KMM8_9EURY</name>
<sequence>MILGASSFAGSFYDIASELQSVELYMPKLGVYKDSILQKDILESLLDDLSTVDLKTSLHAPYFADVPTYPKDVVVDMASMGEREFRLIRESIELASRLESNAIVLHPGRFGTEDGHESCFNKMVANLKILASDAQDSGVMLGLENKEGTSTGNLCCDAAELARAVEDVNSDSLGATFDIGHANLTCGGDKNKLLQFVKTIAPHVIHVHVHDNGGVWTDEYDGDQHLAPGVGTIDYTVLRELKNENYKGIFNMEVFSMDDVRTGKATLKKALNA</sequence>
<dbReference type="InterPro" id="IPR013022">
    <property type="entry name" value="Xyl_isomerase-like_TIM-brl"/>
</dbReference>
<dbReference type="GO" id="GO:0003677">
    <property type="term" value="F:DNA binding"/>
    <property type="evidence" value="ECO:0007669"/>
    <property type="project" value="InterPro"/>
</dbReference>
<evidence type="ECO:0000259" key="1">
    <source>
        <dbReference type="Pfam" id="PF01261"/>
    </source>
</evidence>
<dbReference type="GO" id="GO:0016853">
    <property type="term" value="F:isomerase activity"/>
    <property type="evidence" value="ECO:0007669"/>
    <property type="project" value="UniProtKB-KW"/>
</dbReference>
<dbReference type="SUPFAM" id="SSF51658">
    <property type="entry name" value="Xylose isomerase-like"/>
    <property type="match status" value="1"/>
</dbReference>
<dbReference type="PANTHER" id="PTHR12110">
    <property type="entry name" value="HYDROXYPYRUVATE ISOMERASE"/>
    <property type="match status" value="1"/>
</dbReference>
<dbReference type="GO" id="GO:0008270">
    <property type="term" value="F:zinc ion binding"/>
    <property type="evidence" value="ECO:0007669"/>
    <property type="project" value="InterPro"/>
</dbReference>
<dbReference type="Pfam" id="PF01261">
    <property type="entry name" value="AP_endonuc_2"/>
    <property type="match status" value="1"/>
</dbReference>
<evidence type="ECO:0000313" key="3">
    <source>
        <dbReference type="Proteomes" id="UP000319335"/>
    </source>
</evidence>
<gene>
    <name evidence="2" type="ORF">FKV42_12180</name>
</gene>